<dbReference type="Pfam" id="PF03644">
    <property type="entry name" value="Glyco_hydro_85"/>
    <property type="match status" value="1"/>
</dbReference>
<protein>
    <recommendedName>
        <fullName evidence="2">Cytosolic endo-beta-N-acetylglucosaminidase TIM barrel domain-containing protein</fullName>
    </recommendedName>
</protein>
<dbReference type="Gene3D" id="2.60.120.260">
    <property type="entry name" value="Galactose-binding domain-like"/>
    <property type="match status" value="1"/>
</dbReference>
<evidence type="ECO:0000313" key="3">
    <source>
        <dbReference type="EMBL" id="KZS90888.1"/>
    </source>
</evidence>
<dbReference type="PANTHER" id="PTHR13246:SF1">
    <property type="entry name" value="CYTOSOLIC ENDO-BETA-N-ACETYLGLUCOSAMINIDASE"/>
    <property type="match status" value="1"/>
</dbReference>
<proteinExistence type="predicted"/>
<dbReference type="InterPro" id="IPR005201">
    <property type="entry name" value="TIM_ENGase"/>
</dbReference>
<dbReference type="OrthoDB" id="284473at2759"/>
<name>A0A164RU53_9AGAM</name>
<dbReference type="GO" id="GO:0005829">
    <property type="term" value="C:cytosol"/>
    <property type="evidence" value="ECO:0007669"/>
    <property type="project" value="UniProtKB-SubCell"/>
</dbReference>
<evidence type="ECO:0000313" key="4">
    <source>
        <dbReference type="Proteomes" id="UP000076722"/>
    </source>
</evidence>
<dbReference type="EMBL" id="KV419418">
    <property type="protein sequence ID" value="KZS90888.1"/>
    <property type="molecule type" value="Genomic_DNA"/>
</dbReference>
<evidence type="ECO:0000256" key="1">
    <source>
        <dbReference type="SAM" id="MobiDB-lite"/>
    </source>
</evidence>
<dbReference type="Gene3D" id="3.20.20.80">
    <property type="entry name" value="Glycosidases"/>
    <property type="match status" value="1"/>
</dbReference>
<accession>A0A164RU53</accession>
<reference evidence="3 4" key="1">
    <citation type="journal article" date="2016" name="Mol. Biol. Evol.">
        <title>Comparative Genomics of Early-Diverging Mushroom-Forming Fungi Provides Insights into the Origins of Lignocellulose Decay Capabilities.</title>
        <authorList>
            <person name="Nagy L.G."/>
            <person name="Riley R."/>
            <person name="Tritt A."/>
            <person name="Adam C."/>
            <person name="Daum C."/>
            <person name="Floudas D."/>
            <person name="Sun H."/>
            <person name="Yadav J.S."/>
            <person name="Pangilinan J."/>
            <person name="Larsson K.H."/>
            <person name="Matsuura K."/>
            <person name="Barry K."/>
            <person name="Labutti K."/>
            <person name="Kuo R."/>
            <person name="Ohm R.A."/>
            <person name="Bhattacharya S.S."/>
            <person name="Shirouzu T."/>
            <person name="Yoshinaga Y."/>
            <person name="Martin F.M."/>
            <person name="Grigoriev I.V."/>
            <person name="Hibbett D.S."/>
        </authorList>
    </citation>
    <scope>NUCLEOTIDE SEQUENCE [LARGE SCALE GENOMIC DNA]</scope>
    <source>
        <strain evidence="3 4">HHB9708</strain>
    </source>
</reference>
<dbReference type="GO" id="GO:0033925">
    <property type="term" value="F:mannosyl-glycoprotein endo-beta-N-acetylglucosaminidase activity"/>
    <property type="evidence" value="ECO:0007669"/>
    <property type="project" value="UniProtKB-EC"/>
</dbReference>
<gene>
    <name evidence="3" type="ORF">SISNIDRAFT_551264</name>
</gene>
<feature type="region of interest" description="Disordered" evidence="1">
    <location>
        <begin position="351"/>
        <end position="375"/>
    </location>
</feature>
<dbReference type="InterPro" id="IPR032979">
    <property type="entry name" value="ENGase"/>
</dbReference>
<dbReference type="AlphaFoldDB" id="A0A164RU53"/>
<evidence type="ECO:0000259" key="2">
    <source>
        <dbReference type="Pfam" id="PF03644"/>
    </source>
</evidence>
<feature type="domain" description="Cytosolic endo-beta-N-acetylglucosaminidase TIM barrel" evidence="2">
    <location>
        <begin position="71"/>
        <end position="413"/>
    </location>
</feature>
<dbReference type="STRING" id="1314777.A0A164RU53"/>
<organism evidence="3 4">
    <name type="scientific">Sistotremastrum niveocremeum HHB9708</name>
    <dbReference type="NCBI Taxonomy" id="1314777"/>
    <lineage>
        <taxon>Eukaryota</taxon>
        <taxon>Fungi</taxon>
        <taxon>Dikarya</taxon>
        <taxon>Basidiomycota</taxon>
        <taxon>Agaricomycotina</taxon>
        <taxon>Agaricomycetes</taxon>
        <taxon>Sistotremastrales</taxon>
        <taxon>Sistotremastraceae</taxon>
        <taxon>Sertulicium</taxon>
        <taxon>Sertulicium niveocremeum</taxon>
    </lineage>
</organism>
<keyword evidence="4" id="KW-1185">Reference proteome</keyword>
<sequence length="809" mass="88611">MPIHPQLTASAFKHPQYFTTLQELDAYNAQAHHPPAPILPYIARSGAAVKSAEGRGKLLVSHDYKGGYTELPNARCYTFNFWSSVDTFIYFSHHRITIPPSSWTIAAHRQGVKMLGVLIFEGGAESDCLRLLLGRTSATAKPTRSSNPELSIPLSNYYAKALAKLAADRGFDGWLLNFECPLAGGVEQTHLTSVWIDMMRAEVKSAVGDHGQVIWYDSVVITGQLAWQDRLNYWNLPFYLSSDSIFTNYTWPITYPALTKKYLSSIPSSLRRNKSPSSIWVGVDVWGRGSHGGGGYGSYKAIEHVAEAEEKGEGLSVALFGQAWTWESEQDKEGWNWERWWSYEKGLWVGPAGSEPPAPPPQITTQQQDNPRRPRCEHGPFRSISSFFPTLPPPNPSLLPFFTSFSPGTGVSWFVNGQKVMQSEGEGGWTDIEKQGSVGDLVWPQPKVIWAEEGEAGGYIEEGEEKPAVRSALEMGDAWLGGSSLRISLDVPPRPHPPSPTENEDEELFRCVRVPINSLALTPGTTYDASMTYKITSNESEYVDLALCIQLDEGDVEVVSDGNDEDQVSASGWMTTRIRFTTPSSSSTATTATAVVEAAAPPTAPADADFLASISLQISYTYTPSTGTSLSLLLGLLSVSQSIQPLPLPLSVPGTGRALPRRVVPRVLFVEFEERGKELRWETGVTFAPLDLHGGIGAGRDPEENPIPAWVLASGKTAYPGFAYFNIYAEAQLPSLRFEGAESAIFIGTSGVDGERDSFGIGEREIETILRLNKSEDGGQKVVRFWVQGITDRGEVLDWADCASVDVAI</sequence>
<dbReference type="Proteomes" id="UP000076722">
    <property type="component" value="Unassembled WGS sequence"/>
</dbReference>
<dbReference type="PANTHER" id="PTHR13246">
    <property type="entry name" value="ENDO BETA N-ACETYLGLUCOSAMINIDASE"/>
    <property type="match status" value="1"/>
</dbReference>